<evidence type="ECO:0000313" key="1">
    <source>
        <dbReference type="EMBL" id="RZB41780.1"/>
    </source>
</evidence>
<organism evidence="1 2">
    <name type="scientific">Glycine soja</name>
    <name type="common">Wild soybean</name>
    <dbReference type="NCBI Taxonomy" id="3848"/>
    <lineage>
        <taxon>Eukaryota</taxon>
        <taxon>Viridiplantae</taxon>
        <taxon>Streptophyta</taxon>
        <taxon>Embryophyta</taxon>
        <taxon>Tracheophyta</taxon>
        <taxon>Spermatophyta</taxon>
        <taxon>Magnoliopsida</taxon>
        <taxon>eudicotyledons</taxon>
        <taxon>Gunneridae</taxon>
        <taxon>Pentapetalae</taxon>
        <taxon>rosids</taxon>
        <taxon>fabids</taxon>
        <taxon>Fabales</taxon>
        <taxon>Fabaceae</taxon>
        <taxon>Papilionoideae</taxon>
        <taxon>50 kb inversion clade</taxon>
        <taxon>NPAAA clade</taxon>
        <taxon>indigoferoid/millettioid clade</taxon>
        <taxon>Phaseoleae</taxon>
        <taxon>Glycine</taxon>
        <taxon>Glycine subgen. Soja</taxon>
    </lineage>
</organism>
<protein>
    <submittedName>
        <fullName evidence="1">Uncharacterized protein</fullName>
    </submittedName>
</protein>
<reference evidence="1 2" key="1">
    <citation type="submission" date="2018-09" db="EMBL/GenBank/DDBJ databases">
        <title>A high-quality reference genome of wild soybean provides a powerful tool to mine soybean genomes.</title>
        <authorList>
            <person name="Xie M."/>
            <person name="Chung C.Y.L."/>
            <person name="Li M.-W."/>
            <person name="Wong F.-L."/>
            <person name="Chan T.-F."/>
            <person name="Lam H.-M."/>
        </authorList>
    </citation>
    <scope>NUCLEOTIDE SEQUENCE [LARGE SCALE GENOMIC DNA]</scope>
    <source>
        <strain evidence="2">cv. W05</strain>
        <tissue evidence="1">Hypocotyl of etiolated seedlings</tissue>
    </source>
</reference>
<proteinExistence type="predicted"/>
<dbReference type="EMBL" id="QZWG01000020">
    <property type="protein sequence ID" value="RZB41780.1"/>
    <property type="molecule type" value="Genomic_DNA"/>
</dbReference>
<keyword evidence="2" id="KW-1185">Reference proteome</keyword>
<gene>
    <name evidence="1" type="ORF">D0Y65_052688</name>
</gene>
<accession>A0A445EYY1</accession>
<name>A0A445EYY1_GLYSO</name>
<dbReference type="AlphaFoldDB" id="A0A445EYY1"/>
<sequence length="70" mass="7986">MDLHSPGLHLHGILLHLVRAEGSRFLYPKPIYTLITYTNEISEQILKEKVRRMGEGMNTYVGSIADKFAD</sequence>
<evidence type="ECO:0000313" key="2">
    <source>
        <dbReference type="Proteomes" id="UP000289340"/>
    </source>
</evidence>
<comment type="caution">
    <text evidence="1">The sequence shown here is derived from an EMBL/GenBank/DDBJ whole genome shotgun (WGS) entry which is preliminary data.</text>
</comment>
<dbReference type="Proteomes" id="UP000289340">
    <property type="component" value="Chromosome 20"/>
</dbReference>